<sequence length="563" mass="62593">MEFSVIFVCMGVLLMGTANAEYNYKTGFLNAQGVPDGGMDVVPPSFEEIQAFGTANSGDAFTNIMARNIAINETELCLEQGDIPVPCNSTGRAKRNALRDRGMRWVNGVVPYVIDNRYDYGTRARITRAMERYHETTCIRFVERTRETDYIYIFPGNGCYSLVGRVGGQQQVSLGNGCTTNLGTIIHELMHAVGFHHEQTRTDRDTYVYIYFNNIIQGLEYNFDKYEQTYIDHLGTPYDLFSVMHYHMTAFTSNGLPTIVARDQRFQLDYRSDFSDNDINKLNIYYECDGNTVDPTLPEEVDCVDSNQNCPGWAGAGYCATNSWMIANCKLSCAVCVITPTPTPGTGGNDDCKDMNDNCAGWANAGECQANPSWMLPNCPVSCDQCQTVNPGENCIDMNDNCAIWAKYRQCTENPGYMLEFCPRSCGQCVGSAIMQTCEDFNEQCADWASTDQCQLNPGYMNYECRKSCSLCAASSPLELLPQTQCQDTSGYCSVYAEDGMCESKPEYMGLVCPDTCRMCPGKIYADSGSTPIYPDSGSTELRSFYGFLGALVISFLARRLAL</sequence>
<dbReference type="GO" id="GO:0006508">
    <property type="term" value="P:proteolysis"/>
    <property type="evidence" value="ECO:0007669"/>
    <property type="project" value="UniProtKB-KW"/>
</dbReference>
<dbReference type="SUPFAM" id="SSF55486">
    <property type="entry name" value="Metalloproteases ('zincins'), catalytic domain"/>
    <property type="match status" value="1"/>
</dbReference>
<organism evidence="12 13">
    <name type="scientific">Strongylocentrotus purpuratus</name>
    <name type="common">Purple sea urchin</name>
    <dbReference type="NCBI Taxonomy" id="7668"/>
    <lineage>
        <taxon>Eukaryota</taxon>
        <taxon>Metazoa</taxon>
        <taxon>Echinodermata</taxon>
        <taxon>Eleutherozoa</taxon>
        <taxon>Echinozoa</taxon>
        <taxon>Echinoidea</taxon>
        <taxon>Euechinoidea</taxon>
        <taxon>Echinacea</taxon>
        <taxon>Camarodonta</taxon>
        <taxon>Echinidea</taxon>
        <taxon>Strongylocentrotidae</taxon>
        <taxon>Strongylocentrotus</taxon>
    </lineage>
</organism>
<evidence type="ECO:0000313" key="13">
    <source>
        <dbReference type="Proteomes" id="UP000007110"/>
    </source>
</evidence>
<accession>A0A7M7N5R3</accession>
<feature type="domain" description="Peptidase M12A" evidence="11">
    <location>
        <begin position="96"/>
        <end position="289"/>
    </location>
</feature>
<feature type="binding site" evidence="8">
    <location>
        <position position="197"/>
    </location>
    <ligand>
        <name>Zn(2+)</name>
        <dbReference type="ChEBI" id="CHEBI:29105"/>
        <note>catalytic</note>
    </ligand>
</feature>
<keyword evidence="3 8" id="KW-0479">Metal-binding</keyword>
<feature type="disulfide bond" evidence="7">
    <location>
        <begin position="395"/>
        <end position="429"/>
    </location>
</feature>
<evidence type="ECO:0000259" key="11">
    <source>
        <dbReference type="PROSITE" id="PS51864"/>
    </source>
</evidence>
<dbReference type="PROSITE" id="PS51670">
    <property type="entry name" value="SHKT"/>
    <property type="match status" value="5"/>
</dbReference>
<comment type="cofactor">
    <cofactor evidence="8 9">
        <name>Zn(2+)</name>
        <dbReference type="ChEBI" id="CHEBI:29105"/>
    </cofactor>
    <text evidence="8 9">Binds 1 zinc ion per subunit.</text>
</comment>
<feature type="disulfide bond" evidence="7">
    <location>
        <begin position="438"/>
        <end position="472"/>
    </location>
</feature>
<evidence type="ECO:0000256" key="6">
    <source>
        <dbReference type="ARBA" id="ARBA00023049"/>
    </source>
</evidence>
<dbReference type="EC" id="3.4.24.-" evidence="9"/>
<name>A0A7M7N5R3_STRPU</name>
<dbReference type="PROSITE" id="PS51864">
    <property type="entry name" value="ASTACIN"/>
    <property type="match status" value="1"/>
</dbReference>
<evidence type="ECO:0000256" key="2">
    <source>
        <dbReference type="ARBA" id="ARBA00022670"/>
    </source>
</evidence>
<evidence type="ECO:0000313" key="12">
    <source>
        <dbReference type="EnsemblMetazoa" id="XP_030831663"/>
    </source>
</evidence>
<feature type="domain" description="ShKT" evidence="10">
    <location>
        <begin position="352"/>
        <end position="386"/>
    </location>
</feature>
<dbReference type="InterPro" id="IPR024079">
    <property type="entry name" value="MetalloPept_cat_dom_sf"/>
</dbReference>
<comment type="function">
    <text evidence="1">Metalloprotease.</text>
</comment>
<dbReference type="AlphaFoldDB" id="A0A7M7N5R3"/>
<evidence type="ECO:0000256" key="3">
    <source>
        <dbReference type="ARBA" id="ARBA00022723"/>
    </source>
</evidence>
<feature type="disulfide bond" evidence="7">
    <location>
        <begin position="352"/>
        <end position="386"/>
    </location>
</feature>
<dbReference type="OMA" id="GFCEGIF"/>
<dbReference type="InterPro" id="IPR034035">
    <property type="entry name" value="Astacin-like_dom"/>
</dbReference>
<dbReference type="CDD" id="cd04280">
    <property type="entry name" value="ZnMc_astacin_like"/>
    <property type="match status" value="1"/>
</dbReference>
<keyword evidence="5 8" id="KW-0862">Zinc</keyword>
<dbReference type="FunFam" id="3.40.390.10:FF:000182">
    <property type="match status" value="1"/>
</dbReference>
<dbReference type="Pfam" id="PF01400">
    <property type="entry name" value="Astacin"/>
    <property type="match status" value="1"/>
</dbReference>
<feature type="disulfide bond" evidence="7">
    <location>
        <begin position="486"/>
        <end position="520"/>
    </location>
</feature>
<keyword evidence="6 8" id="KW-0482">Metalloprotease</keyword>
<dbReference type="GO" id="GO:0004222">
    <property type="term" value="F:metalloendopeptidase activity"/>
    <property type="evidence" value="ECO:0000318"/>
    <property type="project" value="GO_Central"/>
</dbReference>
<dbReference type="GeneID" id="577597"/>
<dbReference type="PRINTS" id="PR00480">
    <property type="entry name" value="ASTACIN"/>
</dbReference>
<dbReference type="SMART" id="SM00254">
    <property type="entry name" value="ShKT"/>
    <property type="match status" value="5"/>
</dbReference>
<feature type="binding site" evidence="8">
    <location>
        <position position="191"/>
    </location>
    <ligand>
        <name>Zn(2+)</name>
        <dbReference type="ChEBI" id="CHEBI:29105"/>
        <note>catalytic</note>
    </ligand>
</feature>
<evidence type="ECO:0000256" key="7">
    <source>
        <dbReference type="PROSITE-ProRule" id="PRU01005"/>
    </source>
</evidence>
<keyword evidence="4 8" id="KW-0378">Hydrolase</keyword>
<feature type="domain" description="ShKT" evidence="10">
    <location>
        <begin position="303"/>
        <end position="336"/>
    </location>
</feature>
<keyword evidence="13" id="KW-1185">Reference proteome</keyword>
<dbReference type="RefSeq" id="XP_030831663.1">
    <property type="nucleotide sequence ID" value="XM_030975803.1"/>
</dbReference>
<dbReference type="InterPro" id="IPR006026">
    <property type="entry name" value="Peptidase_Metallo"/>
</dbReference>
<keyword evidence="9" id="KW-0732">Signal</keyword>
<reference evidence="13" key="1">
    <citation type="submission" date="2015-02" db="EMBL/GenBank/DDBJ databases">
        <title>Genome sequencing for Strongylocentrotus purpuratus.</title>
        <authorList>
            <person name="Murali S."/>
            <person name="Liu Y."/>
            <person name="Vee V."/>
            <person name="English A."/>
            <person name="Wang M."/>
            <person name="Skinner E."/>
            <person name="Han Y."/>
            <person name="Muzny D.M."/>
            <person name="Worley K.C."/>
            <person name="Gibbs R.A."/>
        </authorList>
    </citation>
    <scope>NUCLEOTIDE SEQUENCE</scope>
</reference>
<dbReference type="Gene3D" id="3.40.390.10">
    <property type="entry name" value="Collagenase (Catalytic Domain)"/>
    <property type="match status" value="1"/>
</dbReference>
<dbReference type="SMART" id="SM00235">
    <property type="entry name" value="ZnMc"/>
    <property type="match status" value="1"/>
</dbReference>
<feature type="chain" id="PRO_5029939698" description="Metalloendopeptidase" evidence="9">
    <location>
        <begin position="21"/>
        <end position="563"/>
    </location>
</feature>
<evidence type="ECO:0000256" key="1">
    <source>
        <dbReference type="ARBA" id="ARBA00002657"/>
    </source>
</evidence>
<keyword evidence="7" id="KW-1015">Disulfide bond</keyword>
<dbReference type="Proteomes" id="UP000007110">
    <property type="component" value="Unassembled WGS sequence"/>
</dbReference>
<dbReference type="PANTHER" id="PTHR10127">
    <property type="entry name" value="DISCOIDIN, CUB, EGF, LAMININ , AND ZINC METALLOPROTEASE DOMAIN CONTAINING"/>
    <property type="match status" value="1"/>
</dbReference>
<comment type="caution">
    <text evidence="7">Lacks conserved residue(s) required for the propagation of feature annotation.</text>
</comment>
<dbReference type="GO" id="GO:0005615">
    <property type="term" value="C:extracellular space"/>
    <property type="evidence" value="ECO:0000318"/>
    <property type="project" value="GO_Central"/>
</dbReference>
<dbReference type="OrthoDB" id="291007at2759"/>
<dbReference type="PANTHER" id="PTHR10127:SF780">
    <property type="entry name" value="METALLOENDOPEPTIDASE"/>
    <property type="match status" value="1"/>
</dbReference>
<evidence type="ECO:0000256" key="9">
    <source>
        <dbReference type="RuleBase" id="RU361183"/>
    </source>
</evidence>
<dbReference type="InterPro" id="IPR001506">
    <property type="entry name" value="Peptidase_M12A"/>
</dbReference>
<evidence type="ECO:0000259" key="10">
    <source>
        <dbReference type="PROSITE" id="PS51670"/>
    </source>
</evidence>
<dbReference type="Pfam" id="PF01549">
    <property type="entry name" value="ShK"/>
    <property type="match status" value="5"/>
</dbReference>
<dbReference type="InParanoid" id="A0A7M7N5R3"/>
<proteinExistence type="predicted"/>
<evidence type="ECO:0000256" key="5">
    <source>
        <dbReference type="ARBA" id="ARBA00022833"/>
    </source>
</evidence>
<dbReference type="GO" id="GO:0008270">
    <property type="term" value="F:zinc ion binding"/>
    <property type="evidence" value="ECO:0007669"/>
    <property type="project" value="UniProtKB-UniRule"/>
</dbReference>
<dbReference type="FunCoup" id="A0A7M7N5R3">
    <property type="interactions" value="126"/>
</dbReference>
<feature type="active site" evidence="8">
    <location>
        <position position="188"/>
    </location>
</feature>
<dbReference type="EnsemblMetazoa" id="XM_030975803">
    <property type="protein sequence ID" value="XP_030831663"/>
    <property type="gene ID" value="LOC577597"/>
</dbReference>
<evidence type="ECO:0000256" key="8">
    <source>
        <dbReference type="PROSITE-ProRule" id="PRU01211"/>
    </source>
</evidence>
<feature type="signal peptide" evidence="9">
    <location>
        <begin position="1"/>
        <end position="20"/>
    </location>
</feature>
<dbReference type="KEGG" id="spu:577597"/>
<feature type="domain" description="ShKT" evidence="10">
    <location>
        <begin position="486"/>
        <end position="520"/>
    </location>
</feature>
<dbReference type="InterPro" id="IPR003582">
    <property type="entry name" value="ShKT_dom"/>
</dbReference>
<feature type="binding site" evidence="8">
    <location>
        <position position="187"/>
    </location>
    <ligand>
        <name>Zn(2+)</name>
        <dbReference type="ChEBI" id="CHEBI:29105"/>
        <note>catalytic</note>
    </ligand>
</feature>
<reference evidence="12" key="2">
    <citation type="submission" date="2021-01" db="UniProtKB">
        <authorList>
            <consortium name="EnsemblMetazoa"/>
        </authorList>
    </citation>
    <scope>IDENTIFICATION</scope>
</reference>
<evidence type="ECO:0000256" key="4">
    <source>
        <dbReference type="ARBA" id="ARBA00022801"/>
    </source>
</evidence>
<feature type="domain" description="ShKT" evidence="10">
    <location>
        <begin position="438"/>
        <end position="472"/>
    </location>
</feature>
<feature type="domain" description="ShKT" evidence="10">
    <location>
        <begin position="395"/>
        <end position="429"/>
    </location>
</feature>
<protein>
    <recommendedName>
        <fullName evidence="9">Metalloendopeptidase</fullName>
        <ecNumber evidence="9">3.4.24.-</ecNumber>
    </recommendedName>
</protein>
<keyword evidence="2 8" id="KW-0645">Protease</keyword>